<gene>
    <name evidence="1" type="ORF">Fcan01_28354</name>
</gene>
<keyword evidence="2" id="KW-1185">Reference proteome</keyword>
<dbReference type="EMBL" id="LNIX01000069">
    <property type="protein sequence ID" value="OXA36896.1"/>
    <property type="molecule type" value="Genomic_DNA"/>
</dbReference>
<proteinExistence type="predicted"/>
<organism evidence="1 2">
    <name type="scientific">Folsomia candida</name>
    <name type="common">Springtail</name>
    <dbReference type="NCBI Taxonomy" id="158441"/>
    <lineage>
        <taxon>Eukaryota</taxon>
        <taxon>Metazoa</taxon>
        <taxon>Ecdysozoa</taxon>
        <taxon>Arthropoda</taxon>
        <taxon>Hexapoda</taxon>
        <taxon>Collembola</taxon>
        <taxon>Entomobryomorpha</taxon>
        <taxon>Isotomoidea</taxon>
        <taxon>Isotomidae</taxon>
        <taxon>Proisotominae</taxon>
        <taxon>Folsomia</taxon>
    </lineage>
</organism>
<name>A0A226CXX9_FOLCA</name>
<evidence type="ECO:0000313" key="1">
    <source>
        <dbReference type="EMBL" id="OXA36896.1"/>
    </source>
</evidence>
<sequence length="124" mass="14265">MGSAYYSMLPRGRFYPRDNYGKQLKRDISKNQGNPDQHNFEEHYSPLQNLLIVNKILDYFDPASTLAARLISSLWNSEICQRINGPKKSTLKHKTISNNVQPLKFSTHSELVLAKILQLCLRST</sequence>
<evidence type="ECO:0000313" key="2">
    <source>
        <dbReference type="Proteomes" id="UP000198287"/>
    </source>
</evidence>
<protein>
    <submittedName>
        <fullName evidence="1">Uncharacterized protein</fullName>
    </submittedName>
</protein>
<accession>A0A226CXX9</accession>
<dbReference type="AlphaFoldDB" id="A0A226CXX9"/>
<comment type="caution">
    <text evidence="1">The sequence shown here is derived from an EMBL/GenBank/DDBJ whole genome shotgun (WGS) entry which is preliminary data.</text>
</comment>
<dbReference type="Proteomes" id="UP000198287">
    <property type="component" value="Unassembled WGS sequence"/>
</dbReference>
<reference evidence="1 2" key="1">
    <citation type="submission" date="2015-12" db="EMBL/GenBank/DDBJ databases">
        <title>The genome of Folsomia candida.</title>
        <authorList>
            <person name="Faddeeva A."/>
            <person name="Derks M.F."/>
            <person name="Anvar Y."/>
            <person name="Smit S."/>
            <person name="Van Straalen N."/>
            <person name="Roelofs D."/>
        </authorList>
    </citation>
    <scope>NUCLEOTIDE SEQUENCE [LARGE SCALE GENOMIC DNA]</scope>
    <source>
        <strain evidence="1 2">VU population</strain>
        <tissue evidence="1">Whole body</tissue>
    </source>
</reference>